<reference evidence="3 4" key="1">
    <citation type="submission" date="2023-02" db="EMBL/GenBank/DDBJ databases">
        <title>Bacterial whole genome sequence for Curvibacter sp. HBC28.</title>
        <authorList>
            <person name="Le V."/>
            <person name="Ko S.-R."/>
            <person name="Ahn C.-Y."/>
            <person name="Oh H.-M."/>
        </authorList>
    </citation>
    <scope>NUCLEOTIDE SEQUENCE [LARGE SCALE GENOMIC DNA]</scope>
    <source>
        <strain evidence="3 4">HBC28</strain>
    </source>
</reference>
<gene>
    <name evidence="3" type="ORF">PSQ39_20050</name>
</gene>
<dbReference type="SUPFAM" id="SSF54001">
    <property type="entry name" value="Cysteine proteinases"/>
    <property type="match status" value="1"/>
</dbReference>
<dbReference type="EMBL" id="JAQSIO010000011">
    <property type="protein sequence ID" value="MDD0816935.1"/>
    <property type="molecule type" value="Genomic_DNA"/>
</dbReference>
<dbReference type="Pfam" id="PF08379">
    <property type="entry name" value="Bact_transglu_N"/>
    <property type="match status" value="1"/>
</dbReference>
<dbReference type="SMART" id="SM00460">
    <property type="entry name" value="TGc"/>
    <property type="match status" value="1"/>
</dbReference>
<dbReference type="Gene3D" id="3.10.620.30">
    <property type="match status" value="1"/>
</dbReference>
<dbReference type="InterPro" id="IPR038765">
    <property type="entry name" value="Papain-like_cys_pep_sf"/>
</dbReference>
<evidence type="ECO:0000313" key="4">
    <source>
        <dbReference type="Proteomes" id="UP001528672"/>
    </source>
</evidence>
<dbReference type="PANTHER" id="PTHR33490:SF1">
    <property type="entry name" value="SLL1233 PROTEIN"/>
    <property type="match status" value="1"/>
</dbReference>
<feature type="domain" description="Transglutaminase-like" evidence="2">
    <location>
        <begin position="172"/>
        <end position="248"/>
    </location>
</feature>
<dbReference type="InterPro" id="IPR018667">
    <property type="entry name" value="DUF2126"/>
</dbReference>
<accession>A0ABT5MK20</accession>
<dbReference type="Proteomes" id="UP001528672">
    <property type="component" value="Unassembled WGS sequence"/>
</dbReference>
<evidence type="ECO:0000256" key="1">
    <source>
        <dbReference type="SAM" id="MobiDB-lite"/>
    </source>
</evidence>
<dbReference type="Pfam" id="PF01841">
    <property type="entry name" value="Transglut_core"/>
    <property type="match status" value="1"/>
</dbReference>
<proteinExistence type="predicted"/>
<evidence type="ECO:0000259" key="2">
    <source>
        <dbReference type="SMART" id="SM00460"/>
    </source>
</evidence>
<dbReference type="PANTHER" id="PTHR33490">
    <property type="entry name" value="BLR5614 PROTEIN-RELATED"/>
    <property type="match status" value="1"/>
</dbReference>
<dbReference type="InterPro" id="IPR013589">
    <property type="entry name" value="Bac_transglu_N"/>
</dbReference>
<dbReference type="RefSeq" id="WP_273929179.1">
    <property type="nucleotide sequence ID" value="NZ_JAQSIO010000011.1"/>
</dbReference>
<dbReference type="Pfam" id="PF09899">
    <property type="entry name" value="DUF2126"/>
    <property type="match status" value="1"/>
</dbReference>
<protein>
    <submittedName>
        <fullName evidence="3">Transglutaminase family protein</fullName>
    </submittedName>
</protein>
<sequence length="1173" mass="131369">MSIHAALNHVTHYRYDRPVNLGPQVVRLRPAPHCRSKIISYSLRIEPSNHFINWQQDPFANYQARLVFPNPTTEFKVTVDLVVEMAVYNPFDFFLEPAAENFPFQYDKLVQEELAPYLVTEPVTPVLKKYLAEIDRSECRTIDFLVRLNQKLQNDIGYLIRMEPGVQTPEETLTKASGSCRDSGWLLVQLMRHCGLAARFVSGYLIQLKPDVKALDGPSGTEVDFTDLHAWCEVYLPGAGWIGLDPTSGLLAGEGHIPLACTPQPSGAAPVEGAVDKCEVEFSHHMGVTRIYESPRVTQPYTDEQWAQVLALGEAVDQELQAGDVRLTQGGEPTYVATEDRDGAEWNTDALGPTKRAYATELVHKLRDEYGQGGFLHFGQGKWYPGEQLPRWALSICWRADGQPIWQNPALFADERTPMHYTSADAERFTQTLAGKLGLSDHFIEAGYEDTWYYLWRERRLPVNVDPFDSKLDDELERVRLRRVFGQKLDSVVGYVLPLEINPDAGNPQMVGPLWSTGPWFFRDERMYLIPGDSPMGYRLPLDSLPWVTSADYPYMVETDPMAPRSALPSSADFQSRHSAPGVGAAFGSDLRGVPYLAGAQTPGEAQRRTQGWGSGVTDSGVAEAATQTGQPQPAAWTQAPARGVSAHWITRTALCVEARNPARASGPKVESKAPKSSLLYVFMPPLSRLEDYLDLLAAVEATASELGMAIVLEGYPPPRDPRLKVLQVTPDPGVIEVNIHPAHNWKELVQHTEFLYQAAFETRLTAEKFMTDGRHTGTGGGNHFVLGGATPADSPFLRRPELLASLILYWHNHPSLSYLFSGMFIGPTSQAPRVDEARNDQLYELEIALREIERNRETYGQDMPPWLVDRTLRNILVDVTGNTHRSEFCIDKLYSPDSSTGRLGLLELRAFEMPPHARMSIAQQLLLRALIARFWKQPYKAPVTRWGTQLHDRCLLPHFVRQDFNDVMAEMRQAGYAFDDAWFAPHFEFRFPLVGSVQSMGMEVTLRNALEPWHVMGEEGSAGGTVRYVDSSLERIEVHVSGFNESRHVITVNGRALPLQPTGVEGEFVAGVRYKAWNPPSALHPSIGVHAPLVFDIVDSWMKRSVGGCQYHVAHPGGRNYVTFPVNAYEAESRRLSRFFRMGHTPGTMQVPQATVGVPGSREFPFTLDLRR</sequence>
<dbReference type="InterPro" id="IPR002931">
    <property type="entry name" value="Transglutaminase-like"/>
</dbReference>
<comment type="caution">
    <text evidence="3">The sequence shown here is derived from an EMBL/GenBank/DDBJ whole genome shotgun (WGS) entry which is preliminary data.</text>
</comment>
<evidence type="ECO:0000313" key="3">
    <source>
        <dbReference type="EMBL" id="MDD0816935.1"/>
    </source>
</evidence>
<keyword evidence="4" id="KW-1185">Reference proteome</keyword>
<organism evidence="3 4">
    <name type="scientific">Curvibacter microcysteis</name>
    <dbReference type="NCBI Taxonomy" id="3026419"/>
    <lineage>
        <taxon>Bacteria</taxon>
        <taxon>Pseudomonadati</taxon>
        <taxon>Pseudomonadota</taxon>
        <taxon>Betaproteobacteria</taxon>
        <taxon>Burkholderiales</taxon>
        <taxon>Comamonadaceae</taxon>
        <taxon>Curvibacter</taxon>
    </lineage>
</organism>
<name>A0ABT5MK20_9BURK</name>
<feature type="region of interest" description="Disordered" evidence="1">
    <location>
        <begin position="601"/>
        <end position="642"/>
    </location>
</feature>
<feature type="compositionally biased region" description="Low complexity" evidence="1">
    <location>
        <begin position="623"/>
        <end position="642"/>
    </location>
</feature>